<keyword evidence="5 12" id="KW-1003">Cell membrane</keyword>
<evidence type="ECO:0000256" key="10">
    <source>
        <dbReference type="ARBA" id="ARBA00023136"/>
    </source>
</evidence>
<dbReference type="NCBIfam" id="NF002318">
    <property type="entry name" value="PRK01253.1"/>
    <property type="match status" value="1"/>
</dbReference>
<dbReference type="RefSeq" id="WP_095609351.1">
    <property type="nucleotide sequence ID" value="NZ_CAUHCB010000019.1"/>
</dbReference>
<accession>A0A2A2HAW2</accession>
<evidence type="ECO:0000256" key="1">
    <source>
        <dbReference type="ARBA" id="ARBA00004162"/>
    </source>
</evidence>
<evidence type="ECO:0000313" key="14">
    <source>
        <dbReference type="EMBL" id="PAV06498.1"/>
    </source>
</evidence>
<dbReference type="Proteomes" id="UP000246004">
    <property type="component" value="Unassembled WGS sequence"/>
</dbReference>
<evidence type="ECO:0000256" key="4">
    <source>
        <dbReference type="ARBA" id="ARBA00022448"/>
    </source>
</evidence>
<dbReference type="GO" id="GO:0015031">
    <property type="term" value="P:protein transport"/>
    <property type="evidence" value="ECO:0007669"/>
    <property type="project" value="UniProtKB-UniRule"/>
</dbReference>
<comment type="function">
    <text evidence="12">Involved in protein export. The function of the beta subunit is unknown, but it may be involved in stabilization of the trimeric complex.</text>
</comment>
<comment type="subcellular location">
    <subcellularLocation>
        <location evidence="1 12">Cell membrane</location>
        <topology evidence="1 12">Single-pass membrane protein</topology>
    </subcellularLocation>
</comment>
<evidence type="ECO:0000256" key="2">
    <source>
        <dbReference type="ARBA" id="ARBA00006103"/>
    </source>
</evidence>
<evidence type="ECO:0000256" key="12">
    <source>
        <dbReference type="HAMAP-Rule" id="MF_00751"/>
    </source>
</evidence>
<dbReference type="EMBL" id="LMVN01000029">
    <property type="protein sequence ID" value="PAV06498.1"/>
    <property type="molecule type" value="Genomic_DNA"/>
</dbReference>
<evidence type="ECO:0000256" key="9">
    <source>
        <dbReference type="ARBA" id="ARBA00023010"/>
    </source>
</evidence>
<evidence type="ECO:0000256" key="13">
    <source>
        <dbReference type="SAM" id="Phobius"/>
    </source>
</evidence>
<organism evidence="14 16">
    <name type="scientific">Methanosphaera cuniculi</name>
    <dbReference type="NCBI Taxonomy" id="1077256"/>
    <lineage>
        <taxon>Archaea</taxon>
        <taxon>Methanobacteriati</taxon>
        <taxon>Methanobacteriota</taxon>
        <taxon>Methanomada group</taxon>
        <taxon>Methanobacteria</taxon>
        <taxon>Methanobacteriales</taxon>
        <taxon>Methanobacteriaceae</taxon>
        <taxon>Methanosphaera</taxon>
    </lineage>
</organism>
<dbReference type="EMBL" id="LWMS01000002">
    <property type="protein sequence ID" value="PWL08992.1"/>
    <property type="molecule type" value="Genomic_DNA"/>
</dbReference>
<reference evidence="15 17" key="1">
    <citation type="submission" date="2016-04" db="EMBL/GenBank/DDBJ databases">
        <title>Genome sequence of Methanosphaera cuniculi DSM 4103.</title>
        <authorList>
            <person name="Poehlein A."/>
            <person name="Seedorf H."/>
            <person name="Daniel R."/>
        </authorList>
    </citation>
    <scope>NUCLEOTIDE SEQUENCE [LARGE SCALE GENOMIC DNA]</scope>
    <source>
        <strain evidence="15 17">DSM 4103</strain>
    </source>
</reference>
<dbReference type="InterPro" id="IPR016482">
    <property type="entry name" value="SecG/Sec61-beta/Sbh"/>
</dbReference>
<keyword evidence="7 12" id="KW-0653">Protein transport</keyword>
<evidence type="ECO:0000256" key="5">
    <source>
        <dbReference type="ARBA" id="ARBA00022475"/>
    </source>
</evidence>
<dbReference type="Proteomes" id="UP000217528">
    <property type="component" value="Unassembled WGS sequence"/>
</dbReference>
<dbReference type="OrthoDB" id="43651at2157"/>
<evidence type="ECO:0000256" key="8">
    <source>
        <dbReference type="ARBA" id="ARBA00022989"/>
    </source>
</evidence>
<keyword evidence="16" id="KW-1185">Reference proteome</keyword>
<protein>
    <recommendedName>
        <fullName evidence="3 12">Preprotein translocase subunit SecG</fullName>
    </recommendedName>
    <alternativeName>
        <fullName evidence="11 12">Protein transport protein Sec61 subunit beta homolog</fullName>
    </alternativeName>
</protein>
<keyword evidence="9 12" id="KW-0811">Translocation</keyword>
<sequence>MAKESKKTLPASGAGLVRYFNDENYGIELSPTQVVIGVILVMLICIALRFTTNVAI</sequence>
<reference evidence="14 16" key="2">
    <citation type="journal article" date="2017" name="BMC Genomics">
        <title>Genomic analysis of methanogenic archaea reveals a shift towards energy conservation.</title>
        <authorList>
            <person name="Gilmore S.P."/>
            <person name="Henske J.K."/>
            <person name="Sexton J.A."/>
            <person name="Solomon K.V."/>
            <person name="Seppala S."/>
            <person name="Yoo J.I."/>
            <person name="Huyett L.M."/>
            <person name="Pressman A."/>
            <person name="Cogan J.Z."/>
            <person name="Kivenson V."/>
            <person name="Peng X."/>
            <person name="Tan Y."/>
            <person name="Valentine D.L."/>
            <person name="O'Malley M.A."/>
        </authorList>
    </citation>
    <scope>NUCLEOTIDE SEQUENCE [LARGE SCALE GENOMIC DNA]</scope>
    <source>
        <strain evidence="14 16">1R-7</strain>
    </source>
</reference>
<proteinExistence type="inferred from homology"/>
<dbReference type="Pfam" id="PF03911">
    <property type="entry name" value="Sec61_beta"/>
    <property type="match status" value="1"/>
</dbReference>
<evidence type="ECO:0000256" key="7">
    <source>
        <dbReference type="ARBA" id="ARBA00022927"/>
    </source>
</evidence>
<evidence type="ECO:0000256" key="3">
    <source>
        <dbReference type="ARBA" id="ARBA00014522"/>
    </source>
</evidence>
<evidence type="ECO:0000256" key="11">
    <source>
        <dbReference type="ARBA" id="ARBA00031868"/>
    </source>
</evidence>
<gene>
    <name evidence="12" type="primary">secG</name>
    <name evidence="14" type="ORF">ASJ82_04575</name>
    <name evidence="15" type="ORF">MSCUN_00530</name>
</gene>
<keyword evidence="4 12" id="KW-0813">Transport</keyword>
<keyword evidence="8 12" id="KW-1133">Transmembrane helix</keyword>
<evidence type="ECO:0000313" key="17">
    <source>
        <dbReference type="Proteomes" id="UP000246004"/>
    </source>
</evidence>
<evidence type="ECO:0000313" key="15">
    <source>
        <dbReference type="EMBL" id="PWL08992.1"/>
    </source>
</evidence>
<comment type="caution">
    <text evidence="14">The sequence shown here is derived from an EMBL/GenBank/DDBJ whole genome shotgun (WGS) entry which is preliminary data.</text>
</comment>
<comment type="subunit">
    <text evidence="12">Component of the protein translocase complex. Heterotrimer consisting of alpha (SecY), beta (SecG) and gamma (SecE) subunits. Can form oligomers of the heterotrimer.</text>
</comment>
<feature type="topological domain" description="Cytoplasmic" evidence="12">
    <location>
        <begin position="1"/>
        <end position="30"/>
    </location>
</feature>
<keyword evidence="10 12" id="KW-0472">Membrane</keyword>
<dbReference type="InterPro" id="IPR023531">
    <property type="entry name" value="Preprot_translocase_SecG"/>
</dbReference>
<dbReference type="AlphaFoldDB" id="A0A2A2HAW2"/>
<dbReference type="HAMAP" id="MF_00751">
    <property type="entry name" value="SecG"/>
    <property type="match status" value="1"/>
</dbReference>
<comment type="similarity">
    <text evidence="2 12">Belongs to the SEC61-beta family.</text>
</comment>
<dbReference type="GO" id="GO:0005886">
    <property type="term" value="C:plasma membrane"/>
    <property type="evidence" value="ECO:0007669"/>
    <property type="project" value="UniProtKB-SubCell"/>
</dbReference>
<evidence type="ECO:0000313" key="16">
    <source>
        <dbReference type="Proteomes" id="UP000217528"/>
    </source>
</evidence>
<evidence type="ECO:0000256" key="6">
    <source>
        <dbReference type="ARBA" id="ARBA00022692"/>
    </source>
</evidence>
<feature type="transmembrane region" description="Helical" evidence="13">
    <location>
        <begin position="34"/>
        <end position="52"/>
    </location>
</feature>
<keyword evidence="6 12" id="KW-0812">Transmembrane</keyword>
<name>A0A2A2HAW2_9EURY</name>